<dbReference type="InterPro" id="IPR053171">
    <property type="entry name" value="Viral_Tip_Attach_Protein"/>
</dbReference>
<dbReference type="Pfam" id="PF24801">
    <property type="entry name" value="FNIII-A_GpJ"/>
    <property type="match status" value="1"/>
</dbReference>
<feature type="domain" description="Tip attachment protein J central straight fiber" evidence="2">
    <location>
        <begin position="1514"/>
        <end position="1626"/>
    </location>
</feature>
<evidence type="ECO:0000259" key="3">
    <source>
        <dbReference type="Pfam" id="PF13550"/>
    </source>
</evidence>
<dbReference type="Pfam" id="PF24421">
    <property type="entry name" value="Ig_J"/>
    <property type="match status" value="1"/>
</dbReference>
<dbReference type="Proteomes" id="UP001077788">
    <property type="component" value="Unassembled WGS sequence"/>
</dbReference>
<dbReference type="PANTHER" id="PTHR36251:SF2">
    <property type="entry name" value="GIFSY-2 PROPHAGE HOST SPECIFICITY PROTEIN J, PHAGE LAMBDA"/>
    <property type="match status" value="1"/>
</dbReference>
<dbReference type="InterPro" id="IPR015406">
    <property type="entry name" value="GpJ_CSF"/>
</dbReference>
<proteinExistence type="predicted"/>
<evidence type="ECO:0000259" key="2">
    <source>
        <dbReference type="Pfam" id="PF09327"/>
    </source>
</evidence>
<sequence>MGGKKQGSARTPHEAPDSLKSAQRLRAIGLISLGPIKGTANKWKSTFFDNTPIQNENGIDDNDEASFNFKNTEVSFTLGTQDQLPLQGFEMSEREVSVSTEVKYTTPITRTVTDPDVTRLRVTLGVNALYEQNDQGDTNGTSVSFRILINGLPRATYEINGKSSSRFYRSYIVDNLPERPFTITVERMTADSKSQRLQNATNWVSYTEIIDTKLSYPNMALVGIKTDSRYNPNFPNVNFLLYGRLVKVPSTYDPETRTYATALWKGDWKQAWTNNPAWVFYDLVTDPLAGLGKRVGDYGLDKFQLYQIAKYCDELVDDGYGGKEPRMTANLWLTDQRSAYDVLSDMASVFRAIAVWNGTQFTAIQDRTADPVCTYSQANVIDGKFSRQYAAMKSIYTAAEVEYADERNMYQKAVEYVADDAMIARYGYNVKKMTAYATTSRGQAHRLGKWVLATSLLEQCTITFSVGRQGLLHLPGDIIEVADNDYAGKTLGGRVVAVNGKVVTLDQPIEISGKSYLSYLNDEMKVVKVTISSVDSKNKAVVTLATVPTGLEPMDDWVLKTPNISTQLYRAIGITENDDGSYTITALQHEPQKEAIVDGSASFVPVATTAHTGGVQKVANAEASIHENGVKLTWAMPSSNSIVKYEVRLYRNGVLYQTYLDVESTELTFDDLPDGSYVAEIRSKNTNGQLSDPVTRAFEINLRIPRFVTKSLLFAIELDWDLPKTATVGNYTELWRSPENDVSKAVKVATLAYPQNNYTINGVSLNESYYFFARCGNKSGNKGEFTDGVFGEADHNTENLVNALEGKITQSHLGKSLIESLKADIDEAVGEESQQRQSAVANVLAQLLAETQARAKSISEESKARTAAITAETSNRTKAIQAESASLTKKIQDEANARGTAITQLQQTDAQQAQLITAVTAKADQAIAGLQEEKTARVNADKAEAQARNALTSRVANAESGIAEVRQSIATANSSIAEVSQNLNAKIDGLSVGGRNYLEDTEKFERGLWEFSTGSSSDRTHIIENGVVRVIGNSTTWKQFQISAQMGQNANKTGKSPVLTKLEVGKTYTFSIDARLIEGSPDLWSSLRADSVTAGNIDNFHGNFKLTENWQRFQYTGTISQPVDDASWRIIIGYNRVGIVEFRKPKFELGTIATDWTPAPEDLEHSVEAISADLTNYKSAQVTKEQAQTQQLNALTTRMNSAESGVSRVEKAVSDLNRTTATQLNQLSANVAKSEANFNAKIDEEKTTRASGDKANADKITEITSRVNNAESTIRNIQLTTATKKEVSSIAQNELQSVWKADMKSAVDSIVIGGRNYILDSQFRNGYWHYTKREGNDVCNVNNGVVEIISTGNYWHQYQLSTYEYEGGLNLVAHDTTITLSVEVQSPDNCPFWFNVRSDTTAGPTANPIDSNGVANKNWQKVSFTGKLVPTENHKGYRIIFATNNIGTIRFRKPKLEIGNVATDWTPAPEDADSALNVVSSKVNSVQQTLTTANQALGSRIDTVTASVNDAKSQVSQVSKAVSDVSGKLSATHTLKTQVINGGRMAIAGIALGAESDGVTTESSVIVMADKFGIVANANDGKVKPVFSVANGQVGIRGDLVVAGSVTRDKLSGGAGENLLYNPIFANNGHGWTYYVDTANIDNAGYSFNANTGTYQSGAYLPDENQFRLQHIRKSITGDVRLGGLYQDMKLTPNTYYCFSVYTGGHRSYVDLNIEGGGVQIIHKSWSGRGRTGGFPDNTKETGLENWYRIWLIFKTNATNSAETNYRLIVNTWGQNGQDSPMFIIRRPMLEECNASSTEPSPWSNAGAGPVHGGSIIANTIRGEHIQANQRITAPMIEGGSLNISNRFKVSNSGQVEMRSNSGNVGMVMNNDAIIVYDEWGKPRVKIGKLS</sequence>
<gene>
    <name evidence="6" type="ORF">OYG11_02875</name>
</gene>
<dbReference type="InterPro" id="IPR036116">
    <property type="entry name" value="FN3_sf"/>
</dbReference>
<dbReference type="InterPro" id="IPR055383">
    <property type="entry name" value="FN3-1_GpJ"/>
</dbReference>
<evidence type="ECO:0000256" key="1">
    <source>
        <dbReference type="SAM" id="MobiDB-lite"/>
    </source>
</evidence>
<evidence type="ECO:0000313" key="7">
    <source>
        <dbReference type="Proteomes" id="UP001077788"/>
    </source>
</evidence>
<protein>
    <submittedName>
        <fullName evidence="6">Phage tail protein</fullName>
    </submittedName>
</protein>
<reference evidence="6" key="1">
    <citation type="journal article" date="2021" name="Vet Sci">
        <title>O-Serogroups and Pathovirotypes of Escherichia coli Isolated from Post-Weaning Piglets Showing Diarrhoea and/or Oedema in South Korea.</title>
        <authorList>
            <person name="Byun J.W."/>
            <person name="Moon B.Y."/>
            <person name="Do K.H."/>
            <person name="Lee K."/>
            <person name="Lee H.Y."/>
            <person name="Kim W.I."/>
            <person name="So B."/>
            <person name="Lee W.K."/>
        </authorList>
    </citation>
    <scope>NUCLEOTIDE SEQUENCE</scope>
    <source>
        <strain evidence="6">84/14</strain>
    </source>
</reference>
<evidence type="ECO:0000313" key="6">
    <source>
        <dbReference type="EMBL" id="MCY6523196.1"/>
    </source>
</evidence>
<dbReference type="EMBL" id="JAPQFC010000001">
    <property type="protein sequence ID" value="MCY6523196.1"/>
    <property type="molecule type" value="Genomic_DNA"/>
</dbReference>
<feature type="domain" description="Tip attachment protein J" evidence="3">
    <location>
        <begin position="334"/>
        <end position="498"/>
    </location>
</feature>
<dbReference type="Pfam" id="PF13550">
    <property type="entry name" value="Phage-tail_3"/>
    <property type="match status" value="1"/>
</dbReference>
<feature type="domain" description="Tip attachment protein J Fn3-1" evidence="4">
    <location>
        <begin position="623"/>
        <end position="701"/>
    </location>
</feature>
<feature type="region of interest" description="Disordered" evidence="1">
    <location>
        <begin position="1"/>
        <end position="20"/>
    </location>
</feature>
<name>A0A9Q4DHM2_ACTPL</name>
<dbReference type="InterPro" id="IPR013783">
    <property type="entry name" value="Ig-like_fold"/>
</dbReference>
<feature type="domain" description="Tip attachment protein J HDII-ins2" evidence="5">
    <location>
        <begin position="92"/>
        <end position="212"/>
    </location>
</feature>
<dbReference type="Gene3D" id="2.60.120.260">
    <property type="entry name" value="Galactose-binding domain-like"/>
    <property type="match status" value="1"/>
</dbReference>
<dbReference type="InterPro" id="IPR055385">
    <property type="entry name" value="GpJ_HDII-ins2"/>
</dbReference>
<dbReference type="InterPro" id="IPR032876">
    <property type="entry name" value="J_dom"/>
</dbReference>
<dbReference type="Pfam" id="PF09327">
    <property type="entry name" value="Phage_Tail_Tip"/>
    <property type="match status" value="1"/>
</dbReference>
<dbReference type="RefSeq" id="WP_237594158.1">
    <property type="nucleotide sequence ID" value="NZ_CP031861.1"/>
</dbReference>
<dbReference type="Gene3D" id="2.60.40.10">
    <property type="entry name" value="Immunoglobulins"/>
    <property type="match status" value="1"/>
</dbReference>
<comment type="caution">
    <text evidence="6">The sequence shown here is derived from an EMBL/GenBank/DDBJ whole genome shotgun (WGS) entry which is preliminary data.</text>
</comment>
<dbReference type="PANTHER" id="PTHR36251">
    <property type="entry name" value="FELS-1 PROPHAGE HOST SPECIFICITY PROTEIN-RELATED"/>
    <property type="match status" value="1"/>
</dbReference>
<organism evidence="6 7">
    <name type="scientific">Actinobacillus pleuropneumoniae</name>
    <name type="common">Haemophilus pleuropneumoniae</name>
    <dbReference type="NCBI Taxonomy" id="715"/>
    <lineage>
        <taxon>Bacteria</taxon>
        <taxon>Pseudomonadati</taxon>
        <taxon>Pseudomonadota</taxon>
        <taxon>Gammaproteobacteria</taxon>
        <taxon>Pasteurellales</taxon>
        <taxon>Pasteurellaceae</taxon>
        <taxon>Actinobacillus</taxon>
    </lineage>
</organism>
<dbReference type="SUPFAM" id="SSF49265">
    <property type="entry name" value="Fibronectin type III"/>
    <property type="match status" value="1"/>
</dbReference>
<evidence type="ECO:0000259" key="4">
    <source>
        <dbReference type="Pfam" id="PF24421"/>
    </source>
</evidence>
<evidence type="ECO:0000259" key="5">
    <source>
        <dbReference type="Pfam" id="PF24801"/>
    </source>
</evidence>
<reference evidence="6" key="2">
    <citation type="submission" date="2022-12" db="EMBL/GenBank/DDBJ databases">
        <authorList>
            <person name="Kardos G."/>
            <person name="Sarkozi R."/>
            <person name="Laczko L."/>
            <person name="Marton S."/>
            <person name="Makrai L."/>
            <person name="Banyai K."/>
            <person name="Fodor L."/>
        </authorList>
    </citation>
    <scope>NUCLEOTIDE SEQUENCE</scope>
    <source>
        <strain evidence="6">84/14</strain>
    </source>
</reference>
<accession>A0A9Q4DHM2</accession>